<keyword evidence="1 2" id="KW-0808">Transferase</keyword>
<dbReference type="InterPro" id="IPR001441">
    <property type="entry name" value="UPP_synth-like"/>
</dbReference>
<sequence>MEMDAGPGTASCPRTAGHQAGLEAAREIVRIASEHGIRILSLFAFSSENWLRPKAEVQALIRLFSEALDQEIDR</sequence>
<dbReference type="Gene3D" id="3.40.1180.10">
    <property type="entry name" value="Decaprenyl diphosphate synthase-like"/>
    <property type="match status" value="1"/>
</dbReference>
<reference evidence="2" key="2">
    <citation type="journal article" date="2014" name="ISME J.">
        <title>Microbial stratification in low pH oxic and suboxic macroscopic growths along an acid mine drainage.</title>
        <authorList>
            <person name="Mendez-Garcia C."/>
            <person name="Mesa V."/>
            <person name="Sprenger R.R."/>
            <person name="Richter M."/>
            <person name="Diez M.S."/>
            <person name="Solano J."/>
            <person name="Bargiela R."/>
            <person name="Golyshina O.V."/>
            <person name="Manteca A."/>
            <person name="Ramos J.L."/>
            <person name="Gallego J.R."/>
            <person name="Llorente I."/>
            <person name="Martins Dos Santos V.A."/>
            <person name="Jensen O.N."/>
            <person name="Pelaez A.I."/>
            <person name="Sanchez J."/>
            <person name="Ferrer M."/>
        </authorList>
    </citation>
    <scope>NUCLEOTIDE SEQUENCE</scope>
</reference>
<dbReference type="InterPro" id="IPR036424">
    <property type="entry name" value="UPP_synth-like_sf"/>
</dbReference>
<feature type="non-terminal residue" evidence="2">
    <location>
        <position position="74"/>
    </location>
</feature>
<dbReference type="GO" id="GO:0045547">
    <property type="term" value="F:ditrans,polycis-polyprenyl diphosphate synthase [(2E,6E)-farnesyl diphosphate specific] activity"/>
    <property type="evidence" value="ECO:0007669"/>
    <property type="project" value="TreeGrafter"/>
</dbReference>
<dbReference type="Pfam" id="PF01255">
    <property type="entry name" value="Prenyltransf"/>
    <property type="match status" value="1"/>
</dbReference>
<accession>T1A983</accession>
<name>T1A983_9ZZZZ</name>
<dbReference type="SUPFAM" id="SSF64005">
    <property type="entry name" value="Undecaprenyl diphosphate synthase"/>
    <property type="match status" value="1"/>
</dbReference>
<protein>
    <submittedName>
        <fullName evidence="2">Di-trans-poly-cis-decaprenylcistransferase-like protein</fullName>
        <ecNumber evidence="2">2.5.1.-</ecNumber>
    </submittedName>
</protein>
<dbReference type="EC" id="2.5.1.-" evidence="2"/>
<dbReference type="EMBL" id="AUZZ01003344">
    <property type="protein sequence ID" value="EQD57221.1"/>
    <property type="molecule type" value="Genomic_DNA"/>
</dbReference>
<evidence type="ECO:0000313" key="2">
    <source>
        <dbReference type="EMBL" id="EQD57221.1"/>
    </source>
</evidence>
<proteinExistence type="predicted"/>
<dbReference type="AlphaFoldDB" id="T1A983"/>
<dbReference type="PANTHER" id="PTHR10291">
    <property type="entry name" value="DEHYDRODOLICHYL DIPHOSPHATE SYNTHASE FAMILY MEMBER"/>
    <property type="match status" value="1"/>
</dbReference>
<evidence type="ECO:0000256" key="1">
    <source>
        <dbReference type="ARBA" id="ARBA00022679"/>
    </source>
</evidence>
<organism evidence="2">
    <name type="scientific">mine drainage metagenome</name>
    <dbReference type="NCBI Taxonomy" id="410659"/>
    <lineage>
        <taxon>unclassified sequences</taxon>
        <taxon>metagenomes</taxon>
        <taxon>ecological metagenomes</taxon>
    </lineage>
</organism>
<reference evidence="2" key="1">
    <citation type="submission" date="2013-08" db="EMBL/GenBank/DDBJ databases">
        <authorList>
            <person name="Mendez C."/>
            <person name="Richter M."/>
            <person name="Ferrer M."/>
            <person name="Sanchez J."/>
        </authorList>
    </citation>
    <scope>NUCLEOTIDE SEQUENCE</scope>
</reference>
<gene>
    <name evidence="2" type="ORF">B2A_04910</name>
</gene>
<dbReference type="PANTHER" id="PTHR10291:SF0">
    <property type="entry name" value="DEHYDRODOLICHYL DIPHOSPHATE SYNTHASE 2"/>
    <property type="match status" value="1"/>
</dbReference>
<comment type="caution">
    <text evidence="2">The sequence shown here is derived from an EMBL/GenBank/DDBJ whole genome shotgun (WGS) entry which is preliminary data.</text>
</comment>
<dbReference type="GO" id="GO:0016094">
    <property type="term" value="P:polyprenol biosynthetic process"/>
    <property type="evidence" value="ECO:0007669"/>
    <property type="project" value="TreeGrafter"/>
</dbReference>